<gene>
    <name evidence="2" type="ORF">HMPREF1991_01384</name>
</gene>
<protein>
    <recommendedName>
        <fullName evidence="4">Inner membrane protein YhaI</fullName>
    </recommendedName>
</protein>
<dbReference type="PANTHER" id="PTHR34980">
    <property type="entry name" value="INNER MEMBRANE PROTEIN-RELATED-RELATED"/>
    <property type="match status" value="1"/>
</dbReference>
<sequence>MDIIGNYKNVLTKKYAQFNGRAGRPEFWLYVLVNFVITMVLYILTIVGVAAESSALASVANILLIVYALATLVPTIAVGVRRLHDIGKEGVWFCVNFIPFVGGIWYLYLCAQEGERTENRFGEPQP</sequence>
<organism evidence="2 3">
    <name type="scientific">Hoylesella loescheii DSM 19665 = JCM 12249 = ATCC 15930</name>
    <dbReference type="NCBI Taxonomy" id="1122985"/>
    <lineage>
        <taxon>Bacteria</taxon>
        <taxon>Pseudomonadati</taxon>
        <taxon>Bacteroidota</taxon>
        <taxon>Bacteroidia</taxon>
        <taxon>Bacteroidales</taxon>
        <taxon>Prevotellaceae</taxon>
        <taxon>Hoylesella</taxon>
    </lineage>
</organism>
<feature type="transmembrane region" description="Helical" evidence="1">
    <location>
        <begin position="90"/>
        <end position="109"/>
    </location>
</feature>
<dbReference type="PATRIC" id="fig|1122985.7.peg.1442"/>
<dbReference type="HOGENOM" id="CLU_093674_4_1_10"/>
<evidence type="ECO:0000313" key="2">
    <source>
        <dbReference type="EMBL" id="KDR52501.1"/>
    </source>
</evidence>
<feature type="transmembrane region" description="Helical" evidence="1">
    <location>
        <begin position="55"/>
        <end position="78"/>
    </location>
</feature>
<dbReference type="AlphaFoldDB" id="A0A069QRM6"/>
<evidence type="ECO:0000313" key="3">
    <source>
        <dbReference type="Proteomes" id="UP000027442"/>
    </source>
</evidence>
<dbReference type="eggNOG" id="COG3152">
    <property type="taxonomic scope" value="Bacteria"/>
</dbReference>
<name>A0A069QRM6_HOYLO</name>
<reference evidence="2 3" key="1">
    <citation type="submission" date="2013-08" db="EMBL/GenBank/DDBJ databases">
        <authorList>
            <person name="Weinstock G."/>
            <person name="Sodergren E."/>
            <person name="Wylie T."/>
            <person name="Fulton L."/>
            <person name="Fulton R."/>
            <person name="Fronick C."/>
            <person name="O'Laughlin M."/>
            <person name="Godfrey J."/>
            <person name="Miner T."/>
            <person name="Herter B."/>
            <person name="Appelbaum E."/>
            <person name="Cordes M."/>
            <person name="Lek S."/>
            <person name="Wollam A."/>
            <person name="Pepin K.H."/>
            <person name="Palsikar V.B."/>
            <person name="Mitreva M."/>
            <person name="Wilson R.K."/>
        </authorList>
    </citation>
    <scope>NUCLEOTIDE SEQUENCE [LARGE SCALE GENOMIC DNA]</scope>
    <source>
        <strain evidence="2 3">ATCC 15930</strain>
    </source>
</reference>
<comment type="caution">
    <text evidence="2">The sequence shown here is derived from an EMBL/GenBank/DDBJ whole genome shotgun (WGS) entry which is preliminary data.</text>
</comment>
<keyword evidence="1" id="KW-0472">Membrane</keyword>
<dbReference type="RefSeq" id="WP_009237572.1">
    <property type="nucleotide sequence ID" value="NZ_KB899218.1"/>
</dbReference>
<feature type="transmembrane region" description="Helical" evidence="1">
    <location>
        <begin position="27"/>
        <end position="49"/>
    </location>
</feature>
<keyword evidence="1" id="KW-0812">Transmembrane</keyword>
<dbReference type="Proteomes" id="UP000027442">
    <property type="component" value="Unassembled WGS sequence"/>
</dbReference>
<evidence type="ECO:0000256" key="1">
    <source>
        <dbReference type="SAM" id="Phobius"/>
    </source>
</evidence>
<evidence type="ECO:0008006" key="4">
    <source>
        <dbReference type="Google" id="ProtNLM"/>
    </source>
</evidence>
<dbReference type="GO" id="GO:0005886">
    <property type="term" value="C:plasma membrane"/>
    <property type="evidence" value="ECO:0007669"/>
    <property type="project" value="TreeGrafter"/>
</dbReference>
<dbReference type="PANTHER" id="PTHR34980:SF2">
    <property type="entry name" value="INNER MEMBRANE PROTEIN YHAH-RELATED"/>
    <property type="match status" value="1"/>
</dbReference>
<dbReference type="InterPro" id="IPR008523">
    <property type="entry name" value="DUF805"/>
</dbReference>
<proteinExistence type="predicted"/>
<dbReference type="Pfam" id="PF05656">
    <property type="entry name" value="DUF805"/>
    <property type="match status" value="1"/>
</dbReference>
<keyword evidence="1" id="KW-1133">Transmembrane helix</keyword>
<dbReference type="EMBL" id="JNGW01000061">
    <property type="protein sequence ID" value="KDR52501.1"/>
    <property type="molecule type" value="Genomic_DNA"/>
</dbReference>
<accession>A0A069QRM6</accession>
<keyword evidence="3" id="KW-1185">Reference proteome</keyword>